<feature type="region of interest" description="Disordered" evidence="1">
    <location>
        <begin position="230"/>
        <end position="280"/>
    </location>
</feature>
<keyword evidence="4" id="KW-1185">Reference proteome</keyword>
<evidence type="ECO:0000313" key="3">
    <source>
        <dbReference type="EMBL" id="KAL0250684.1"/>
    </source>
</evidence>
<dbReference type="InterPro" id="IPR010473">
    <property type="entry name" value="GTPase-bd"/>
</dbReference>
<evidence type="ECO:0000256" key="1">
    <source>
        <dbReference type="SAM" id="MobiDB-lite"/>
    </source>
</evidence>
<evidence type="ECO:0000259" key="2">
    <source>
        <dbReference type="SMART" id="SM01140"/>
    </source>
</evidence>
<dbReference type="EMBL" id="ATAM02000004">
    <property type="protein sequence ID" value="KAL0250684.1"/>
    <property type="molecule type" value="Genomic_DNA"/>
</dbReference>
<dbReference type="SUPFAM" id="SSF48371">
    <property type="entry name" value="ARM repeat"/>
    <property type="match status" value="1"/>
</dbReference>
<accession>A0ABR3BUS9</accession>
<dbReference type="SMART" id="SM01140">
    <property type="entry name" value="Drf_GBD"/>
    <property type="match status" value="1"/>
</dbReference>
<dbReference type="RefSeq" id="XP_066614871.1">
    <property type="nucleotide sequence ID" value="XM_066757402.1"/>
</dbReference>
<dbReference type="Pfam" id="PF06371">
    <property type="entry name" value="Drf_GBD"/>
    <property type="match status" value="1"/>
</dbReference>
<feature type="compositionally biased region" description="Low complexity" evidence="1">
    <location>
        <begin position="255"/>
        <end position="265"/>
    </location>
</feature>
<gene>
    <name evidence="3" type="ORF">I308_102867</name>
</gene>
<evidence type="ECO:0000313" key="4">
    <source>
        <dbReference type="Proteomes" id="UP000054399"/>
    </source>
</evidence>
<feature type="compositionally biased region" description="Polar residues" evidence="1">
    <location>
        <begin position="271"/>
        <end position="280"/>
    </location>
</feature>
<dbReference type="Gene3D" id="1.25.10.10">
    <property type="entry name" value="Leucine-rich Repeat Variant"/>
    <property type="match status" value="1"/>
</dbReference>
<reference evidence="3 4" key="2">
    <citation type="submission" date="2024-01" db="EMBL/GenBank/DDBJ databases">
        <title>Comparative genomics of Cryptococcus and Kwoniella reveals pathogenesis evolution and contrasting modes of karyotype evolution via chromosome fusion or intercentromeric recombination.</title>
        <authorList>
            <person name="Coelho M.A."/>
            <person name="David-Palma M."/>
            <person name="Shea T."/>
            <person name="Bowers K."/>
            <person name="Mcginley-Smith S."/>
            <person name="Mohammad A.W."/>
            <person name="Gnirke A."/>
            <person name="Yurkov A.M."/>
            <person name="Nowrousian M."/>
            <person name="Sun S."/>
            <person name="Cuomo C.A."/>
            <person name="Heitman J."/>
        </authorList>
    </citation>
    <scope>NUCLEOTIDE SEQUENCE [LARGE SCALE GENOMIC DNA]</scope>
    <source>
        <strain evidence="3 4">IND107</strain>
    </source>
</reference>
<dbReference type="InterPro" id="IPR016024">
    <property type="entry name" value="ARM-type_fold"/>
</dbReference>
<comment type="caution">
    <text evidence="3">The sequence shown here is derived from an EMBL/GenBank/DDBJ whole genome shotgun (WGS) entry which is preliminary data.</text>
</comment>
<dbReference type="Proteomes" id="UP000054399">
    <property type="component" value="Unassembled WGS sequence"/>
</dbReference>
<dbReference type="InterPro" id="IPR011989">
    <property type="entry name" value="ARM-like"/>
</dbReference>
<sequence length="649" mass="72103">MSKIASQPANNSPRRSPGDRPPQGLMGGQKEAPKHTPQRPHAYAAQQQQRAATSMPPPQGKPVYSHPMAVHQPQRAYPASTSRSQPGAAQQQLPHLRETSRANMPAPREPGTTVPHKRETWKNEEGDKLEEQFEHLLDSLQVPETVRLKFSTVSPAIKSSILSSTLTSNPAILSSLGLPLPTPPPQSPKARKKLSTPILRKTKSSGELKGDRNATVNVAGEGFVIVASPRSGEGGVMSPPLQPGNMRGQSIDLGRPSQSPRPSSRLFGHSPSPSLGNKTSAKGLGIAMGEQPEAFIGWLSAYKGTDLRMEVARCKKLRMLLRQESTDWVGAFVEMDGYGLILDKLKDLLDIEWREEQHDDQMLYELLRCIKALSTSEIGKAALRKLYPRPFPALSALLFSEKKPGDLASRQLIVELWLFLFDLFTPVSQTPNKRPTSIKFDEKVNLSPRDVTAFMRSLLVPDLPDPTKDQLEFVTQAHRPRVFKAWVGELSDICRDYFWVMCHASNTLWALEQVDESLVEKPVAPGGATGGVEFEAMNYVATHFKLLNAFAARQAKEDIDKARQLHYDLMASGMDRILVTFRKASTTYYPFVHLELARYVRLLQEASPSGRLPYLISKMVGPPPEEVAKAQYRSGHEWLPMPTLTSRRS</sequence>
<reference evidence="4" key="1">
    <citation type="submission" date="2015-01" db="EMBL/GenBank/DDBJ databases">
        <title>The Genome Sequence of Cryptococcus gattii MMRL2647.</title>
        <authorList>
            <consortium name="The Broad Institute Genomics Platform"/>
            <person name="Cuomo C."/>
            <person name="Litvintseva A."/>
            <person name="Chen Y."/>
            <person name="Heitman J."/>
            <person name="Sun S."/>
            <person name="Springer D."/>
            <person name="Dromer F."/>
            <person name="Young S."/>
            <person name="Zeng Q."/>
            <person name="Gargeya S."/>
            <person name="Abouelleil A."/>
            <person name="Alvarado L."/>
            <person name="Chapman S.B."/>
            <person name="Gainer-Dewar J."/>
            <person name="Goldberg J."/>
            <person name="Griggs A."/>
            <person name="Gujja S."/>
            <person name="Hansen M."/>
            <person name="Howarth C."/>
            <person name="Imamovic A."/>
            <person name="Larimer J."/>
            <person name="Murphy C."/>
            <person name="Naylor J."/>
            <person name="Pearson M."/>
            <person name="Priest M."/>
            <person name="Roberts A."/>
            <person name="Saif S."/>
            <person name="Shea T."/>
            <person name="Sykes S."/>
            <person name="Wortman J."/>
            <person name="Nusbaum C."/>
            <person name="Birren B."/>
        </authorList>
    </citation>
    <scope>NUCLEOTIDE SEQUENCE [LARGE SCALE GENOMIC DNA]</scope>
    <source>
        <strain evidence="4">IND107</strain>
    </source>
</reference>
<feature type="compositionally biased region" description="Polar residues" evidence="1">
    <location>
        <begin position="79"/>
        <end position="93"/>
    </location>
</feature>
<feature type="domain" description="Formin GTPase-binding" evidence="2">
    <location>
        <begin position="120"/>
        <end position="422"/>
    </location>
</feature>
<proteinExistence type="predicted"/>
<feature type="region of interest" description="Disordered" evidence="1">
    <location>
        <begin position="1"/>
        <end position="120"/>
    </location>
</feature>
<feature type="compositionally biased region" description="Polar residues" evidence="1">
    <location>
        <begin position="1"/>
        <end position="14"/>
    </location>
</feature>
<name>A0ABR3BUS9_9TREE</name>
<organism evidence="3 4">
    <name type="scientific">Cryptococcus tetragattii IND107</name>
    <dbReference type="NCBI Taxonomy" id="1296105"/>
    <lineage>
        <taxon>Eukaryota</taxon>
        <taxon>Fungi</taxon>
        <taxon>Dikarya</taxon>
        <taxon>Basidiomycota</taxon>
        <taxon>Agaricomycotina</taxon>
        <taxon>Tremellomycetes</taxon>
        <taxon>Tremellales</taxon>
        <taxon>Cryptococcaceae</taxon>
        <taxon>Cryptococcus</taxon>
        <taxon>Cryptococcus gattii species complex</taxon>
    </lineage>
</organism>
<protein>
    <recommendedName>
        <fullName evidence="2">Formin GTPase-binding domain-containing protein</fullName>
    </recommendedName>
</protein>
<feature type="compositionally biased region" description="Low complexity" evidence="1">
    <location>
        <begin position="39"/>
        <end position="52"/>
    </location>
</feature>
<dbReference type="GeneID" id="91989723"/>